<dbReference type="STRING" id="355548.SAMN04487945_0607"/>
<dbReference type="InterPro" id="IPR052170">
    <property type="entry name" value="M29_Exopeptidase"/>
</dbReference>
<evidence type="ECO:0000313" key="11">
    <source>
        <dbReference type="Proteomes" id="UP000198518"/>
    </source>
</evidence>
<evidence type="ECO:0000256" key="7">
    <source>
        <dbReference type="ARBA" id="ARBA00022723"/>
    </source>
</evidence>
<dbReference type="GO" id="GO:0006508">
    <property type="term" value="P:proteolysis"/>
    <property type="evidence" value="ECO:0007669"/>
    <property type="project" value="UniProtKB-KW"/>
</dbReference>
<accession>A0A1I0N5D8</accession>
<dbReference type="InterPro" id="IPR000787">
    <property type="entry name" value="Peptidase_M29"/>
</dbReference>
<dbReference type="InterPro" id="IPR035097">
    <property type="entry name" value="M29_N-terminal"/>
</dbReference>
<dbReference type="PANTHER" id="PTHR34448">
    <property type="entry name" value="AMINOPEPTIDASE"/>
    <property type="match status" value="1"/>
</dbReference>
<dbReference type="Pfam" id="PF02073">
    <property type="entry name" value="Peptidase_M29"/>
    <property type="match status" value="1"/>
</dbReference>
<comment type="cofactor">
    <cofactor evidence="3">
        <name>Zn(2+)</name>
        <dbReference type="ChEBI" id="CHEBI:29105"/>
    </cofactor>
</comment>
<evidence type="ECO:0000256" key="1">
    <source>
        <dbReference type="ARBA" id="ARBA00001941"/>
    </source>
</evidence>
<protein>
    <submittedName>
        <fullName evidence="10">Leucyl aminopeptidase (Aminopeptidase T)</fullName>
    </submittedName>
</protein>
<reference evidence="10 11" key="1">
    <citation type="submission" date="2016-10" db="EMBL/GenBank/DDBJ databases">
        <authorList>
            <person name="de Groot N.N."/>
        </authorList>
    </citation>
    <scope>NUCLEOTIDE SEQUENCE [LARGE SCALE GENOMIC DNA]</scope>
    <source>
        <strain evidence="10 11">CGMCC 1.5337</strain>
    </source>
</reference>
<dbReference type="RefSeq" id="WP_089667915.1">
    <property type="nucleotide sequence ID" value="NZ_FOJA01000001.1"/>
</dbReference>
<evidence type="ECO:0000256" key="3">
    <source>
        <dbReference type="ARBA" id="ARBA00001947"/>
    </source>
</evidence>
<evidence type="ECO:0000256" key="4">
    <source>
        <dbReference type="ARBA" id="ARBA00008236"/>
    </source>
</evidence>
<dbReference type="Proteomes" id="UP000198518">
    <property type="component" value="Unassembled WGS sequence"/>
</dbReference>
<keyword evidence="8" id="KW-0378">Hydrolase</keyword>
<dbReference type="SUPFAM" id="SSF144052">
    <property type="entry name" value="Thermophilic metalloprotease-like"/>
    <property type="match status" value="1"/>
</dbReference>
<keyword evidence="9" id="KW-0482">Metalloprotease</keyword>
<dbReference type="AlphaFoldDB" id="A0A1I0N5D8"/>
<dbReference type="GO" id="GO:0008237">
    <property type="term" value="F:metallopeptidase activity"/>
    <property type="evidence" value="ECO:0007669"/>
    <property type="project" value="UniProtKB-KW"/>
</dbReference>
<dbReference type="PANTHER" id="PTHR34448:SF1">
    <property type="entry name" value="BLL6088 PROTEIN"/>
    <property type="match status" value="1"/>
</dbReference>
<keyword evidence="6" id="KW-0645">Protease</keyword>
<evidence type="ECO:0000256" key="5">
    <source>
        <dbReference type="ARBA" id="ARBA00022438"/>
    </source>
</evidence>
<evidence type="ECO:0000256" key="6">
    <source>
        <dbReference type="ARBA" id="ARBA00022670"/>
    </source>
</evidence>
<evidence type="ECO:0000313" key="10">
    <source>
        <dbReference type="EMBL" id="SEV96076.1"/>
    </source>
</evidence>
<evidence type="ECO:0000256" key="2">
    <source>
        <dbReference type="ARBA" id="ARBA00001946"/>
    </source>
</evidence>
<dbReference type="GO" id="GO:0046872">
    <property type="term" value="F:metal ion binding"/>
    <property type="evidence" value="ECO:0007669"/>
    <property type="project" value="UniProtKB-KW"/>
</dbReference>
<keyword evidence="7" id="KW-0479">Metal-binding</keyword>
<comment type="cofactor">
    <cofactor evidence="1">
        <name>Co(2+)</name>
        <dbReference type="ChEBI" id="CHEBI:48828"/>
    </cofactor>
</comment>
<gene>
    <name evidence="10" type="ORF">SAMN04487945_0607</name>
</gene>
<keyword evidence="5 10" id="KW-0031">Aminopeptidase</keyword>
<sequence length="374" mass="41799">MDERIRRHAEILVEDCVEAEPGDMVEVNAPAVAEDLVVAIYEKLGEIGARPSLSWRHPRSSRAYDRAMDEDDYTLLDHRLAALEETDAYIGIRGSENVAETSDVPPENQTAARRANTEIQEQLADTRWVGTQYPAPGNAQKAEMSTAAYEDFVYRAVDRDWDEQREFQAQMVELLDGASEVRIVSGDETDLTMSVDGMIPENDADDANMPGGEVFTAPVPDSVEGTVHFDLPRMWRGEEILDARLTFEDGEVVEYSASQNEDALDEILETDEGARRLGELGIGMNRGIDQFTYNMLFDEKMGDTVHLALGRAYEENVGEDRERNDSSIHVDMITDMSEDSYIEVDGEIVQRNGTFTFEDGFEAEDDGTEPEATA</sequence>
<keyword evidence="11" id="KW-1185">Reference proteome</keyword>
<dbReference type="GO" id="GO:0004177">
    <property type="term" value="F:aminopeptidase activity"/>
    <property type="evidence" value="ECO:0007669"/>
    <property type="project" value="UniProtKB-KW"/>
</dbReference>
<dbReference type="EMBL" id="FOJA01000001">
    <property type="protein sequence ID" value="SEV96076.1"/>
    <property type="molecule type" value="Genomic_DNA"/>
</dbReference>
<comment type="similarity">
    <text evidence="4">Belongs to the peptidase M29 family.</text>
</comment>
<dbReference type="Gene3D" id="3.40.1830.10">
    <property type="entry name" value="Thermophilic metalloprotease (M29)"/>
    <property type="match status" value="1"/>
</dbReference>
<organism evidence="10 11">
    <name type="scientific">Halobacterium jilantaiense</name>
    <dbReference type="NCBI Taxonomy" id="355548"/>
    <lineage>
        <taxon>Archaea</taxon>
        <taxon>Methanobacteriati</taxon>
        <taxon>Methanobacteriota</taxon>
        <taxon>Stenosarchaea group</taxon>
        <taxon>Halobacteria</taxon>
        <taxon>Halobacteriales</taxon>
        <taxon>Halobacteriaceae</taxon>
        <taxon>Halobacterium</taxon>
    </lineage>
</organism>
<comment type="cofactor">
    <cofactor evidence="2">
        <name>Mg(2+)</name>
        <dbReference type="ChEBI" id="CHEBI:18420"/>
    </cofactor>
</comment>
<dbReference type="OrthoDB" id="145069at2157"/>
<proteinExistence type="inferred from homology"/>
<evidence type="ECO:0000256" key="9">
    <source>
        <dbReference type="ARBA" id="ARBA00023049"/>
    </source>
</evidence>
<evidence type="ECO:0000256" key="8">
    <source>
        <dbReference type="ARBA" id="ARBA00022801"/>
    </source>
</evidence>
<name>A0A1I0N5D8_9EURY</name>